<dbReference type="InterPro" id="IPR007527">
    <property type="entry name" value="Znf_SWIM"/>
</dbReference>
<organism evidence="4 5">
    <name type="scientific">Colletotrichum musicola</name>
    <dbReference type="NCBI Taxonomy" id="2175873"/>
    <lineage>
        <taxon>Eukaryota</taxon>
        <taxon>Fungi</taxon>
        <taxon>Dikarya</taxon>
        <taxon>Ascomycota</taxon>
        <taxon>Pezizomycotina</taxon>
        <taxon>Sordariomycetes</taxon>
        <taxon>Hypocreomycetidae</taxon>
        <taxon>Glomerellales</taxon>
        <taxon>Glomerellaceae</taxon>
        <taxon>Colletotrichum</taxon>
        <taxon>Colletotrichum orchidearum species complex</taxon>
    </lineage>
</organism>
<dbReference type="GO" id="GO:0061630">
    <property type="term" value="F:ubiquitin protein ligase activity"/>
    <property type="evidence" value="ECO:0007669"/>
    <property type="project" value="InterPro"/>
</dbReference>
<evidence type="ECO:0000259" key="3">
    <source>
        <dbReference type="PROSITE" id="PS50966"/>
    </source>
</evidence>
<protein>
    <submittedName>
        <fullName evidence="4">SAP domain-containing protein</fullName>
    </submittedName>
</protein>
<gene>
    <name evidence="4" type="ORF">CMUS01_02424</name>
</gene>
<dbReference type="InterPro" id="IPR001841">
    <property type="entry name" value="Znf_RING"/>
</dbReference>
<sequence>MYIIQKIDKGTSGDERVCFKVQGSTDNLYTVIIAKRNDCDCPSATYNNISNCKHVIYVLTHVFRAPAELLPQKTLFTKELEKLIADAPKVLPTQSEVDNDPYFKDGKPESKDGKSCPVCYKDFAGDSETVCCAMCGHHIHSGCFDVYARQTSGWGTKCAVCQASWAAM</sequence>
<dbReference type="Proteomes" id="UP000639643">
    <property type="component" value="Unassembled WGS sequence"/>
</dbReference>
<reference evidence="4" key="1">
    <citation type="journal article" date="2020" name="Phytopathology">
        <title>Genome Sequence Resources of Colletotrichum truncatum, C. plurivorum, C. musicola, and C. sojae: Four Species Pathogenic to Soybean (Glycine max).</title>
        <authorList>
            <person name="Rogerio F."/>
            <person name="Boufleur T.R."/>
            <person name="Ciampi-Guillardi M."/>
            <person name="Sukno S.A."/>
            <person name="Thon M.R."/>
            <person name="Massola Junior N.S."/>
            <person name="Baroncelli R."/>
        </authorList>
    </citation>
    <scope>NUCLEOTIDE SEQUENCE</scope>
    <source>
        <strain evidence="4">LFN0074</strain>
    </source>
</reference>
<keyword evidence="1" id="KW-0862">Zinc</keyword>
<dbReference type="PANTHER" id="PTHR21540:SF0">
    <property type="entry name" value="PHD FAMILY PROTEIN"/>
    <property type="match status" value="1"/>
</dbReference>
<dbReference type="GO" id="GO:0008270">
    <property type="term" value="F:zinc ion binding"/>
    <property type="evidence" value="ECO:0007669"/>
    <property type="project" value="UniProtKB-KW"/>
</dbReference>
<feature type="domain" description="RING-type" evidence="2">
    <location>
        <begin position="116"/>
        <end position="162"/>
    </location>
</feature>
<evidence type="ECO:0000256" key="1">
    <source>
        <dbReference type="PROSITE-ProRule" id="PRU00175"/>
    </source>
</evidence>
<comment type="caution">
    <text evidence="4">The sequence shown here is derived from an EMBL/GenBank/DDBJ whole genome shotgun (WGS) entry which is preliminary data.</text>
</comment>
<feature type="domain" description="SWIM-type" evidence="3">
    <location>
        <begin position="29"/>
        <end position="63"/>
    </location>
</feature>
<dbReference type="PROSITE" id="PS50966">
    <property type="entry name" value="ZF_SWIM"/>
    <property type="match status" value="1"/>
</dbReference>
<dbReference type="InterPro" id="IPR039903">
    <property type="entry name" value="Zswim2"/>
</dbReference>
<dbReference type="SUPFAM" id="SSF57850">
    <property type="entry name" value="RING/U-box"/>
    <property type="match status" value="1"/>
</dbReference>
<dbReference type="PANTHER" id="PTHR21540">
    <property type="entry name" value="RING FINGER AND SWIM DOMAIN-CONTAINING PROTEIN 2"/>
    <property type="match status" value="1"/>
</dbReference>
<evidence type="ECO:0000313" key="5">
    <source>
        <dbReference type="Proteomes" id="UP000639643"/>
    </source>
</evidence>
<keyword evidence="1" id="KW-0479">Metal-binding</keyword>
<dbReference type="InterPro" id="IPR013083">
    <property type="entry name" value="Znf_RING/FYVE/PHD"/>
</dbReference>
<proteinExistence type="predicted"/>
<name>A0A8H6NUW1_9PEZI</name>
<dbReference type="OrthoDB" id="2122982at2759"/>
<keyword evidence="1" id="KW-0863">Zinc-finger</keyword>
<dbReference type="PROSITE" id="PS50089">
    <property type="entry name" value="ZF_RING_2"/>
    <property type="match status" value="1"/>
</dbReference>
<accession>A0A8H6NUW1</accession>
<dbReference type="AlphaFoldDB" id="A0A8H6NUW1"/>
<dbReference type="EMBL" id="WIGM01000051">
    <property type="protein sequence ID" value="KAF6843077.1"/>
    <property type="molecule type" value="Genomic_DNA"/>
</dbReference>
<evidence type="ECO:0000313" key="4">
    <source>
        <dbReference type="EMBL" id="KAF6843077.1"/>
    </source>
</evidence>
<dbReference type="Gene3D" id="3.30.40.10">
    <property type="entry name" value="Zinc/RING finger domain, C3HC4 (zinc finger)"/>
    <property type="match status" value="1"/>
</dbReference>
<keyword evidence="5" id="KW-1185">Reference proteome</keyword>
<evidence type="ECO:0000259" key="2">
    <source>
        <dbReference type="PROSITE" id="PS50089"/>
    </source>
</evidence>